<dbReference type="EMBL" id="GBRH01199561">
    <property type="protein sequence ID" value="JAD98334.1"/>
    <property type="molecule type" value="Transcribed_RNA"/>
</dbReference>
<name>A0A0A9EC54_ARUDO</name>
<dbReference type="AlphaFoldDB" id="A0A0A9EC54"/>
<reference evidence="1" key="1">
    <citation type="submission" date="2014-09" db="EMBL/GenBank/DDBJ databases">
        <authorList>
            <person name="Magalhaes I.L.F."/>
            <person name="Oliveira U."/>
            <person name="Santos F.R."/>
            <person name="Vidigal T.H.D.A."/>
            <person name="Brescovit A.D."/>
            <person name="Santos A.J."/>
        </authorList>
    </citation>
    <scope>NUCLEOTIDE SEQUENCE</scope>
    <source>
        <tissue evidence="1">Shoot tissue taken approximately 20 cm above the soil surface</tissue>
    </source>
</reference>
<evidence type="ECO:0000313" key="1">
    <source>
        <dbReference type="EMBL" id="JAD98334.1"/>
    </source>
</evidence>
<proteinExistence type="predicted"/>
<accession>A0A0A9EC54</accession>
<reference evidence="1" key="2">
    <citation type="journal article" date="2015" name="Data Brief">
        <title>Shoot transcriptome of the giant reed, Arundo donax.</title>
        <authorList>
            <person name="Barrero R.A."/>
            <person name="Guerrero F.D."/>
            <person name="Moolhuijzen P."/>
            <person name="Goolsby J.A."/>
            <person name="Tidwell J."/>
            <person name="Bellgard S.E."/>
            <person name="Bellgard M.I."/>
        </authorList>
    </citation>
    <scope>NUCLEOTIDE SEQUENCE</scope>
    <source>
        <tissue evidence="1">Shoot tissue taken approximately 20 cm above the soil surface</tissue>
    </source>
</reference>
<protein>
    <submittedName>
        <fullName evidence="1">Uncharacterized protein</fullName>
    </submittedName>
</protein>
<organism evidence="1">
    <name type="scientific">Arundo donax</name>
    <name type="common">Giant reed</name>
    <name type="synonym">Donax arundinaceus</name>
    <dbReference type="NCBI Taxonomy" id="35708"/>
    <lineage>
        <taxon>Eukaryota</taxon>
        <taxon>Viridiplantae</taxon>
        <taxon>Streptophyta</taxon>
        <taxon>Embryophyta</taxon>
        <taxon>Tracheophyta</taxon>
        <taxon>Spermatophyta</taxon>
        <taxon>Magnoliopsida</taxon>
        <taxon>Liliopsida</taxon>
        <taxon>Poales</taxon>
        <taxon>Poaceae</taxon>
        <taxon>PACMAD clade</taxon>
        <taxon>Arundinoideae</taxon>
        <taxon>Arundineae</taxon>
        <taxon>Arundo</taxon>
    </lineage>
</organism>
<sequence>MITVGCFEVQCKTSSYNKIKYTMIINLNLCVHTRNVLPMA</sequence>